<dbReference type="AlphaFoldDB" id="A0A4Y2TIY1"/>
<dbReference type="InterPro" id="IPR028082">
    <property type="entry name" value="Peripla_BP_I"/>
</dbReference>
<dbReference type="GO" id="GO:0007165">
    <property type="term" value="P:signal transduction"/>
    <property type="evidence" value="ECO:0007669"/>
    <property type="project" value="TreeGrafter"/>
</dbReference>
<keyword evidence="5" id="KW-0732">Signal</keyword>
<protein>
    <submittedName>
        <fullName evidence="7">Atrial natriuretic peptide receptor 3</fullName>
    </submittedName>
</protein>
<accession>A0A4Y2TIY1</accession>
<keyword evidence="4" id="KW-0472">Membrane</keyword>
<dbReference type="SUPFAM" id="SSF53822">
    <property type="entry name" value="Periplasmic binding protein-like I"/>
    <property type="match status" value="1"/>
</dbReference>
<organism evidence="7 8">
    <name type="scientific">Araneus ventricosus</name>
    <name type="common">Orbweaver spider</name>
    <name type="synonym">Epeira ventricosa</name>
    <dbReference type="NCBI Taxonomy" id="182803"/>
    <lineage>
        <taxon>Eukaryota</taxon>
        <taxon>Metazoa</taxon>
        <taxon>Ecdysozoa</taxon>
        <taxon>Arthropoda</taxon>
        <taxon>Chelicerata</taxon>
        <taxon>Arachnida</taxon>
        <taxon>Araneae</taxon>
        <taxon>Araneomorphae</taxon>
        <taxon>Entelegynae</taxon>
        <taxon>Araneoidea</taxon>
        <taxon>Araneidae</taxon>
        <taxon>Araneus</taxon>
    </lineage>
</organism>
<evidence type="ECO:0000256" key="2">
    <source>
        <dbReference type="ARBA" id="ARBA00022692"/>
    </source>
</evidence>
<comment type="caution">
    <text evidence="7">The sequence shown here is derived from an EMBL/GenBank/DDBJ whole genome shotgun (WGS) entry which is preliminary data.</text>
</comment>
<dbReference type="GO" id="GO:0038023">
    <property type="term" value="F:signaling receptor activity"/>
    <property type="evidence" value="ECO:0007669"/>
    <property type="project" value="TreeGrafter"/>
</dbReference>
<dbReference type="PANTHER" id="PTHR44755:SF8">
    <property type="entry name" value="RECEPTOR LIGAND BINDING REGION DOMAIN-CONTAINING PROTEIN"/>
    <property type="match status" value="1"/>
</dbReference>
<dbReference type="EMBL" id="BGPR01028798">
    <property type="protein sequence ID" value="GBO00192.1"/>
    <property type="molecule type" value="Genomic_DNA"/>
</dbReference>
<feature type="non-terminal residue" evidence="7">
    <location>
        <position position="325"/>
    </location>
</feature>
<dbReference type="InterPro" id="IPR001828">
    <property type="entry name" value="ANF_lig-bd_rcpt"/>
</dbReference>
<evidence type="ECO:0000256" key="3">
    <source>
        <dbReference type="ARBA" id="ARBA00022989"/>
    </source>
</evidence>
<dbReference type="GO" id="GO:0017046">
    <property type="term" value="F:peptide hormone binding"/>
    <property type="evidence" value="ECO:0007669"/>
    <property type="project" value="TreeGrafter"/>
</dbReference>
<name>A0A4Y2TIY1_ARAVE</name>
<evidence type="ECO:0000256" key="1">
    <source>
        <dbReference type="ARBA" id="ARBA00004370"/>
    </source>
</evidence>
<keyword evidence="2" id="KW-0812">Transmembrane</keyword>
<dbReference type="InterPro" id="IPR052612">
    <property type="entry name" value="ANP_Clearance_Receptor"/>
</dbReference>
<comment type="subcellular location">
    <subcellularLocation>
        <location evidence="1">Membrane</location>
    </subcellularLocation>
</comment>
<feature type="signal peptide" evidence="5">
    <location>
        <begin position="1"/>
        <end position="20"/>
    </location>
</feature>
<keyword evidence="7" id="KW-0675">Receptor</keyword>
<feature type="chain" id="PRO_5021260395" evidence="5">
    <location>
        <begin position="21"/>
        <end position="325"/>
    </location>
</feature>
<dbReference type="Gene3D" id="3.40.50.2300">
    <property type="match status" value="1"/>
</dbReference>
<dbReference type="PANTHER" id="PTHR44755">
    <property type="entry name" value="NATRIURETIC PEPTIDE RECEPTOR 3-RELATED"/>
    <property type="match status" value="1"/>
</dbReference>
<dbReference type="Proteomes" id="UP000499080">
    <property type="component" value="Unassembled WGS sequence"/>
</dbReference>
<evidence type="ECO:0000313" key="8">
    <source>
        <dbReference type="Proteomes" id="UP000499080"/>
    </source>
</evidence>
<dbReference type="CDD" id="cd06352">
    <property type="entry name" value="PBP1_NPR_GC-like"/>
    <property type="match status" value="1"/>
</dbReference>
<dbReference type="Pfam" id="PF01094">
    <property type="entry name" value="ANF_receptor"/>
    <property type="match status" value="1"/>
</dbReference>
<evidence type="ECO:0000313" key="7">
    <source>
        <dbReference type="EMBL" id="GBO00192.1"/>
    </source>
</evidence>
<reference evidence="7 8" key="1">
    <citation type="journal article" date="2019" name="Sci. Rep.">
        <title>Orb-weaving spider Araneus ventricosus genome elucidates the spidroin gene catalogue.</title>
        <authorList>
            <person name="Kono N."/>
            <person name="Nakamura H."/>
            <person name="Ohtoshi R."/>
            <person name="Moran D.A.P."/>
            <person name="Shinohara A."/>
            <person name="Yoshida Y."/>
            <person name="Fujiwara M."/>
            <person name="Mori M."/>
            <person name="Tomita M."/>
            <person name="Arakawa K."/>
        </authorList>
    </citation>
    <scope>NUCLEOTIDE SEQUENCE [LARGE SCALE GENOMIC DNA]</scope>
</reference>
<sequence length="325" mass="37106">MAIGIFVALLLTFTFEKCSAESIPEIYEADIVAIFVSGSELQLSVESLQAAVVLGVDDANKKYPHIRFNLKLKNDSKTCFNNYAGVLAAEEYYQSRVTAFVGPACSRALDPVSRMASYWNVPIYTAGGIDMLFSLKNIFSTLTRVSFSIDQVTKFILHILMEFQWRHIAIFVDESESSETIIRRSLSETIKQTDYEMFPIYKEFNSSLQPNYKQMLQDARKGARVFVLLACGKTVRSIMLAGYELGMENGEYAFLSIELLKNQLHSEQFNWYTPNDKKNKEARKMYESLMIISIRVPVREEYQIFINDVKETAKNKFSSILESSS</sequence>
<keyword evidence="8" id="KW-1185">Reference proteome</keyword>
<evidence type="ECO:0000256" key="5">
    <source>
        <dbReference type="SAM" id="SignalP"/>
    </source>
</evidence>
<feature type="domain" description="Receptor ligand binding region" evidence="6">
    <location>
        <begin position="49"/>
        <end position="309"/>
    </location>
</feature>
<dbReference type="OrthoDB" id="1890790at2759"/>
<gene>
    <name evidence="7" type="primary">NPR3_1</name>
    <name evidence="7" type="ORF">AVEN_71709_1</name>
</gene>
<evidence type="ECO:0000259" key="6">
    <source>
        <dbReference type="Pfam" id="PF01094"/>
    </source>
</evidence>
<proteinExistence type="predicted"/>
<dbReference type="GO" id="GO:0016020">
    <property type="term" value="C:membrane"/>
    <property type="evidence" value="ECO:0007669"/>
    <property type="project" value="UniProtKB-SubCell"/>
</dbReference>
<keyword evidence="3" id="KW-1133">Transmembrane helix</keyword>
<evidence type="ECO:0000256" key="4">
    <source>
        <dbReference type="ARBA" id="ARBA00023136"/>
    </source>
</evidence>